<dbReference type="STRING" id="338969.Rfer_0824"/>
<dbReference type="AlphaFoldDB" id="Q220H9"/>
<name>Q220H9_ALBFT</name>
<dbReference type="OrthoDB" id="5429547at2"/>
<dbReference type="KEGG" id="rfr:Rfer_0824"/>
<evidence type="ECO:0000313" key="2">
    <source>
        <dbReference type="Proteomes" id="UP000008332"/>
    </source>
</evidence>
<dbReference type="RefSeq" id="WP_011463147.1">
    <property type="nucleotide sequence ID" value="NC_007908.1"/>
</dbReference>
<dbReference type="InterPro" id="IPR038763">
    <property type="entry name" value="DHH_sf"/>
</dbReference>
<protein>
    <recommendedName>
        <fullName evidence="3">Acetyltransferase</fullName>
    </recommendedName>
</protein>
<reference evidence="2" key="1">
    <citation type="submission" date="2006-02" db="EMBL/GenBank/DDBJ databases">
        <title>Complete sequence of chromosome of Rhodoferax ferrireducens DSM 15236.</title>
        <authorList>
            <person name="Copeland A."/>
            <person name="Lucas S."/>
            <person name="Lapidus A."/>
            <person name="Barry K."/>
            <person name="Detter J.C."/>
            <person name="Glavina del Rio T."/>
            <person name="Hammon N."/>
            <person name="Israni S."/>
            <person name="Pitluck S."/>
            <person name="Brettin T."/>
            <person name="Bruce D."/>
            <person name="Han C."/>
            <person name="Tapia R."/>
            <person name="Gilna P."/>
            <person name="Kiss H."/>
            <person name="Schmutz J."/>
            <person name="Larimer F."/>
            <person name="Land M."/>
            <person name="Kyrpides N."/>
            <person name="Ivanova N."/>
            <person name="Richardson P."/>
        </authorList>
    </citation>
    <scope>NUCLEOTIDE SEQUENCE [LARGE SCALE GENOMIC DNA]</scope>
    <source>
        <strain evidence="2">ATCC BAA-621 / DSM 15236 / T118</strain>
    </source>
</reference>
<dbReference type="HOGENOM" id="CLU_873774_0_0_4"/>
<keyword evidence="2" id="KW-1185">Reference proteome</keyword>
<accession>Q220H9</accession>
<gene>
    <name evidence="1" type="ordered locus">Rfer_0824</name>
</gene>
<dbReference type="Proteomes" id="UP000008332">
    <property type="component" value="Chromosome"/>
</dbReference>
<evidence type="ECO:0008006" key="3">
    <source>
        <dbReference type="Google" id="ProtNLM"/>
    </source>
</evidence>
<sequence>MHIDVCNGDADGLCSVVQWRWHEPQAAQLITGLKRDIELLERVQAGPGDKLLVCDLSMRRNRPALIRLLEAGVSVRYFDHHKVDEIPVHPLLEAHIDVASNICTSLLVDRHLGGQFRAWAVVGAFGDNLTGVAEDLAVALGLSFEDRRRLQSLGESINYNAYGDSEQDVYITPAHLYERLLRYPDPLLFLERERIGQELEARRQNDLRQAQAMQPYFQDTHVSVYLLPDAPWSRRVSGSLSNVLAAAHPQHAHALLTATASGDFVVSVRAPMAAPAGAAEFCRSFGGDGRAGAAGIDQLPAHQVESFIEAFSANPWGNLPGAPGQTGSM</sequence>
<dbReference type="eggNOG" id="COG0608">
    <property type="taxonomic scope" value="Bacteria"/>
</dbReference>
<dbReference type="SUPFAM" id="SSF64182">
    <property type="entry name" value="DHH phosphoesterases"/>
    <property type="match status" value="1"/>
</dbReference>
<dbReference type="EMBL" id="CP000267">
    <property type="protein sequence ID" value="ABD68574.1"/>
    <property type="molecule type" value="Genomic_DNA"/>
</dbReference>
<organism evidence="1 2">
    <name type="scientific">Albidiferax ferrireducens (strain ATCC BAA-621 / DSM 15236 / T118)</name>
    <name type="common">Rhodoferax ferrireducens</name>
    <dbReference type="NCBI Taxonomy" id="338969"/>
    <lineage>
        <taxon>Bacteria</taxon>
        <taxon>Pseudomonadati</taxon>
        <taxon>Pseudomonadota</taxon>
        <taxon>Betaproteobacteria</taxon>
        <taxon>Burkholderiales</taxon>
        <taxon>Comamonadaceae</taxon>
        <taxon>Rhodoferax</taxon>
    </lineage>
</organism>
<evidence type="ECO:0000313" key="1">
    <source>
        <dbReference type="EMBL" id="ABD68574.1"/>
    </source>
</evidence>
<proteinExistence type="predicted"/>